<dbReference type="SUPFAM" id="SSF46689">
    <property type="entry name" value="Homeodomain-like"/>
    <property type="match status" value="1"/>
</dbReference>
<proteinExistence type="predicted"/>
<gene>
    <name evidence="5" type="ORF">OLW01_11040</name>
</gene>
<dbReference type="RefSeq" id="WP_268073969.1">
    <property type="nucleotide sequence ID" value="NZ_CP109965.1"/>
</dbReference>
<sequence length="390" mass="44726">MKQKKRIAILFNASKAYDRKIISGIARYMQQGIEWDLYLEEDYLIHLEKIKYWQGDGIIADFDDPNIIEYVKNQSVKAVGIGGSYQDASLYPNNIPYVATNNHLISKLAVEHFLSLGYHNMAFYGVPDRPDNHWSRERESSFIHWHNELAKETPAPHIYHGFLSSYRNWTKAMNQLEEWLVELPKPVAIFAATDTRARQLIEACRSAELKIPDQVAILGVDDDDIVNVLTGHRLSSVRQGSEYMGFLAAQLLDQQFNNKTVEPMVQVVEPIGIVQNASTDHFAVSDQVVKDAISYIKQHACDGIQATHVLRHLKLSRANVENRFRAHLNSSIHQEIVKVQLAKVKQLLLQTNLTLSDISEKTGYNTVQYMIMVFKKQTQLTPTQYRERFV</sequence>
<reference evidence="5" key="1">
    <citation type="submission" date="2022-10" db="EMBL/GenBank/DDBJ databases">
        <title>Catenovulum adriacola sp. nov. isolated in the Harbour of Susak.</title>
        <authorList>
            <person name="Schoch T."/>
            <person name="Reich S.J."/>
            <person name="Stoeferle S."/>
            <person name="Flaiz M."/>
            <person name="Kazda M."/>
            <person name="Riedel C.U."/>
            <person name="Duerre P."/>
        </authorList>
    </citation>
    <scope>NUCLEOTIDE SEQUENCE</scope>
    <source>
        <strain evidence="5">TS8</strain>
    </source>
</reference>
<dbReference type="InterPro" id="IPR009057">
    <property type="entry name" value="Homeodomain-like_sf"/>
</dbReference>
<keyword evidence="2 5" id="KW-0238">DNA-binding</keyword>
<evidence type="ECO:0000256" key="3">
    <source>
        <dbReference type="ARBA" id="ARBA00023163"/>
    </source>
</evidence>
<dbReference type="Gene3D" id="1.10.10.60">
    <property type="entry name" value="Homeodomain-like"/>
    <property type="match status" value="1"/>
</dbReference>
<organism evidence="5 6">
    <name type="scientific">Catenovulum adriaticum</name>
    <dbReference type="NCBI Taxonomy" id="2984846"/>
    <lineage>
        <taxon>Bacteria</taxon>
        <taxon>Pseudomonadati</taxon>
        <taxon>Pseudomonadota</taxon>
        <taxon>Gammaproteobacteria</taxon>
        <taxon>Alteromonadales</taxon>
        <taxon>Alteromonadaceae</taxon>
        <taxon>Catenovulum</taxon>
    </lineage>
</organism>
<evidence type="ECO:0000259" key="4">
    <source>
        <dbReference type="PROSITE" id="PS01124"/>
    </source>
</evidence>
<protein>
    <submittedName>
        <fullName evidence="5">DNA-binding transcriptional regulator</fullName>
    </submittedName>
</protein>
<evidence type="ECO:0000256" key="1">
    <source>
        <dbReference type="ARBA" id="ARBA00023015"/>
    </source>
</evidence>
<dbReference type="Gene3D" id="3.40.50.2300">
    <property type="match status" value="2"/>
</dbReference>
<dbReference type="EMBL" id="CP109965">
    <property type="protein sequence ID" value="WAJ69685.1"/>
    <property type="molecule type" value="Genomic_DNA"/>
</dbReference>
<keyword evidence="3" id="KW-0804">Transcription</keyword>
<evidence type="ECO:0000313" key="6">
    <source>
        <dbReference type="Proteomes" id="UP001163726"/>
    </source>
</evidence>
<dbReference type="InterPro" id="IPR046335">
    <property type="entry name" value="LacI/GalR-like_sensor"/>
</dbReference>
<feature type="domain" description="HTH araC/xylS-type" evidence="4">
    <location>
        <begin position="290"/>
        <end position="388"/>
    </location>
</feature>
<dbReference type="Pfam" id="PF12833">
    <property type="entry name" value="HTH_18"/>
    <property type="match status" value="1"/>
</dbReference>
<dbReference type="CDD" id="cd01543">
    <property type="entry name" value="PBP1_XylR"/>
    <property type="match status" value="1"/>
</dbReference>
<dbReference type="Proteomes" id="UP001163726">
    <property type="component" value="Chromosome"/>
</dbReference>
<keyword evidence="6" id="KW-1185">Reference proteome</keyword>
<dbReference type="InterPro" id="IPR028082">
    <property type="entry name" value="Peripla_BP_I"/>
</dbReference>
<dbReference type="PROSITE" id="PS01124">
    <property type="entry name" value="HTH_ARAC_FAMILY_2"/>
    <property type="match status" value="1"/>
</dbReference>
<evidence type="ECO:0000256" key="2">
    <source>
        <dbReference type="ARBA" id="ARBA00023125"/>
    </source>
</evidence>
<keyword evidence="1" id="KW-0805">Transcription regulation</keyword>
<dbReference type="PANTHER" id="PTHR30146">
    <property type="entry name" value="LACI-RELATED TRANSCRIPTIONAL REPRESSOR"/>
    <property type="match status" value="1"/>
</dbReference>
<dbReference type="GO" id="GO:0003677">
    <property type="term" value="F:DNA binding"/>
    <property type="evidence" value="ECO:0007669"/>
    <property type="project" value="UniProtKB-KW"/>
</dbReference>
<dbReference type="InterPro" id="IPR054031">
    <property type="entry name" value="XylR_PBP1"/>
</dbReference>
<dbReference type="InterPro" id="IPR018060">
    <property type="entry name" value="HTH_AraC"/>
</dbReference>
<dbReference type="SMART" id="SM00342">
    <property type="entry name" value="HTH_ARAC"/>
    <property type="match status" value="1"/>
</dbReference>
<dbReference type="Pfam" id="PF22177">
    <property type="entry name" value="PBP1_XylR"/>
    <property type="match status" value="1"/>
</dbReference>
<accession>A0ABY7AMJ9</accession>
<dbReference type="SUPFAM" id="SSF53822">
    <property type="entry name" value="Periplasmic binding protein-like I"/>
    <property type="match status" value="1"/>
</dbReference>
<dbReference type="PANTHER" id="PTHR30146:SF24">
    <property type="entry name" value="XYLOSE OPERON REGULATORY PROTEIN"/>
    <property type="match status" value="1"/>
</dbReference>
<evidence type="ECO:0000313" key="5">
    <source>
        <dbReference type="EMBL" id="WAJ69685.1"/>
    </source>
</evidence>
<name>A0ABY7AMJ9_9ALTE</name>
<dbReference type="Pfam" id="PF13377">
    <property type="entry name" value="Peripla_BP_3"/>
    <property type="match status" value="1"/>
</dbReference>